<feature type="signal peptide" evidence="1">
    <location>
        <begin position="1"/>
        <end position="34"/>
    </location>
</feature>
<dbReference type="EMBL" id="SIRE01000006">
    <property type="protein sequence ID" value="TBL79996.1"/>
    <property type="molecule type" value="Genomic_DNA"/>
</dbReference>
<evidence type="ECO:0000256" key="1">
    <source>
        <dbReference type="SAM" id="SignalP"/>
    </source>
</evidence>
<name>A0A4Q9DUG6_9BACL</name>
<evidence type="ECO:0000313" key="3">
    <source>
        <dbReference type="Proteomes" id="UP000293142"/>
    </source>
</evidence>
<keyword evidence="3" id="KW-1185">Reference proteome</keyword>
<sequence>MKVRLNQVLSSVAIASSLLLSASPLVMPASSALAASDTKSYAITNITQAQIKSVLQEKTATGWRIGSVFQLTNTSGSIVRIPDFELRAKAADGTVFTLQPSSSNAKSISPQSSVDLSYMVEADVKADIQLTDLLWVDVDLAVYPKKETVLADAPVSGLVWKGGDAVIADTALKNWGDAFTLPLLHSSLTYSAVSMTTQYDGQSPVYVLQIKAENPGGYTETVPDFTISAKTATQAFIGKRLETAAVSLNPGEQQYIHIAIKTDPGTQPSAFYVLTPQTFAKAGQAQPLTYYTGEVGFHLPAAGAVAEALPAYTLGSPITFDSISKAVSPQLTSSLLGIEWFENEGQSYKTAIAKLKYTNSSESPVPVPQLGADLVSANGVTFNGGITSTAVKDVLPGVGSVVTYAFAVPNDEVDTQQFTLRLLEQQDQAGFKSPIAQLPVGVAAAAQPETNDLLLYPYEVKMSSWSLSMFVNSNATTQGYNYTFRLKTDLDITTTDQVITDPNNPKLLIEIIDDNGVRQGSKSLALTGDGRIVSGTQTINFTNLSVDQLQSHLTLKIYETQTTPLGDAKRLLTVLKQ</sequence>
<comment type="caution">
    <text evidence="2">The sequence shown here is derived from an EMBL/GenBank/DDBJ whole genome shotgun (WGS) entry which is preliminary data.</text>
</comment>
<dbReference type="Proteomes" id="UP000293142">
    <property type="component" value="Unassembled WGS sequence"/>
</dbReference>
<proteinExistence type="predicted"/>
<dbReference type="RefSeq" id="WP_131013242.1">
    <property type="nucleotide sequence ID" value="NZ_SIRE01000006.1"/>
</dbReference>
<evidence type="ECO:0000313" key="2">
    <source>
        <dbReference type="EMBL" id="TBL79996.1"/>
    </source>
</evidence>
<protein>
    <recommendedName>
        <fullName evidence="4">DUF4179 domain-containing protein</fullName>
    </recommendedName>
</protein>
<feature type="chain" id="PRO_5020811891" description="DUF4179 domain-containing protein" evidence="1">
    <location>
        <begin position="35"/>
        <end position="577"/>
    </location>
</feature>
<gene>
    <name evidence="2" type="ORF">EYB31_10465</name>
</gene>
<dbReference type="OrthoDB" id="2545931at2"/>
<reference evidence="2 3" key="1">
    <citation type="submission" date="2019-02" db="EMBL/GenBank/DDBJ databases">
        <title>Paenibacillus sp. nov., isolated from surface-sterilized tissue of Thalictrum simplex L.</title>
        <authorList>
            <person name="Tuo L."/>
        </authorList>
    </citation>
    <scope>NUCLEOTIDE SEQUENCE [LARGE SCALE GENOMIC DNA]</scope>
    <source>
        <strain evidence="2 3">N2SHLJ1</strain>
    </source>
</reference>
<keyword evidence="1" id="KW-0732">Signal</keyword>
<evidence type="ECO:0008006" key="4">
    <source>
        <dbReference type="Google" id="ProtNLM"/>
    </source>
</evidence>
<dbReference type="AlphaFoldDB" id="A0A4Q9DUG6"/>
<organism evidence="2 3">
    <name type="scientific">Paenibacillus thalictri</name>
    <dbReference type="NCBI Taxonomy" id="2527873"/>
    <lineage>
        <taxon>Bacteria</taxon>
        <taxon>Bacillati</taxon>
        <taxon>Bacillota</taxon>
        <taxon>Bacilli</taxon>
        <taxon>Bacillales</taxon>
        <taxon>Paenibacillaceae</taxon>
        <taxon>Paenibacillus</taxon>
    </lineage>
</organism>
<accession>A0A4Q9DUG6</accession>